<reference evidence="3" key="1">
    <citation type="submission" date="2003-08" db="EMBL/GenBank/DDBJ databases">
        <authorList>
            <person name="Birren B."/>
            <person name="Nusbaum C."/>
            <person name="Abebe A."/>
            <person name="Abouelleil A."/>
            <person name="Adekoya E."/>
            <person name="Ait-zahra M."/>
            <person name="Allen N."/>
            <person name="Allen T."/>
            <person name="An P."/>
            <person name="Anderson M."/>
            <person name="Anderson S."/>
            <person name="Arachchi H."/>
            <person name="Armbruster J."/>
            <person name="Bachantsang P."/>
            <person name="Baldwin J."/>
            <person name="Barry A."/>
            <person name="Bayul T."/>
            <person name="Blitshsteyn B."/>
            <person name="Bloom T."/>
            <person name="Blye J."/>
            <person name="Boguslavskiy L."/>
            <person name="Borowsky M."/>
            <person name="Boukhgalter B."/>
            <person name="Brunache A."/>
            <person name="Butler J."/>
            <person name="Calixte N."/>
            <person name="Calvo S."/>
            <person name="Camarata J."/>
            <person name="Campo K."/>
            <person name="Chang J."/>
            <person name="Cheshatsang Y."/>
            <person name="Citroen M."/>
            <person name="Collymore A."/>
            <person name="Considine T."/>
            <person name="Cook A."/>
            <person name="Cooke P."/>
            <person name="Corum B."/>
            <person name="Cuomo C."/>
            <person name="David R."/>
            <person name="Dawoe T."/>
            <person name="Degray S."/>
            <person name="Dodge S."/>
            <person name="Dooley K."/>
            <person name="Dorje P."/>
            <person name="Dorjee K."/>
            <person name="Dorris L."/>
            <person name="Duffey N."/>
            <person name="Dupes A."/>
            <person name="Elkins T."/>
            <person name="Engels R."/>
            <person name="Erickson J."/>
            <person name="Farina A."/>
            <person name="Faro S."/>
            <person name="Ferreira P."/>
            <person name="Fischer H."/>
            <person name="Fitzgerald M."/>
            <person name="Foley K."/>
            <person name="Gage D."/>
            <person name="Galagan J."/>
            <person name="Gearin G."/>
            <person name="Gnerre S."/>
            <person name="Gnirke A."/>
            <person name="Goyette A."/>
            <person name="Graham J."/>
            <person name="Grandbois E."/>
            <person name="Gyaltsen K."/>
            <person name="Hafez N."/>
            <person name="Hagopian D."/>
            <person name="Hagos B."/>
            <person name="Hall J."/>
            <person name="Hatcher B."/>
            <person name="Heller A."/>
            <person name="Higgins H."/>
            <person name="Honan T."/>
            <person name="Horn A."/>
            <person name="Houde N."/>
            <person name="Hughes L."/>
            <person name="Hulme W."/>
            <person name="Husby E."/>
            <person name="Iliev I."/>
            <person name="Jaffe D."/>
            <person name="Jones C."/>
            <person name="Kamal M."/>
            <person name="Kamat A."/>
            <person name="Kamvysselis M."/>
            <person name="Karlsson E."/>
            <person name="Kells C."/>
            <person name="Kieu A."/>
            <person name="Kisner P."/>
            <person name="Kodira C."/>
            <person name="Kulbokas E."/>
            <person name="Labutti K."/>
            <person name="Lama D."/>
            <person name="Landers T."/>
            <person name="Leger J."/>
            <person name="Levine S."/>
            <person name="Lewis D."/>
            <person name="Lewis T."/>
            <person name="Lindblad-toh K."/>
            <person name="Liu X."/>
            <person name="Lokyitsang T."/>
            <person name="Lokyitsang Y."/>
            <person name="Lucien O."/>
            <person name="Lui A."/>
            <person name="Ma L.J."/>
            <person name="Mabbitt R."/>
            <person name="Macdonald J."/>
            <person name="Maclean C."/>
            <person name="Major J."/>
            <person name="Manning J."/>
            <person name="Marabella R."/>
            <person name="Maru K."/>
            <person name="Matthews C."/>
            <person name="Mauceli E."/>
            <person name="Mccarthy M."/>
            <person name="Mcdonough S."/>
            <person name="Mcghee T."/>
            <person name="Meldrim J."/>
            <person name="Meneus L."/>
            <person name="Mesirov J."/>
            <person name="Mihalev A."/>
            <person name="Mihova T."/>
            <person name="Mikkelsen T."/>
            <person name="Mlenga V."/>
            <person name="Moru K."/>
            <person name="Mozes J."/>
            <person name="Mulrain L."/>
            <person name="Munson G."/>
            <person name="Naylor J."/>
            <person name="Newes C."/>
            <person name="Nguyen C."/>
            <person name="Nguyen N."/>
            <person name="Nguyen T."/>
            <person name="Nicol R."/>
            <person name="Nielsen C."/>
            <person name="Nizzari M."/>
            <person name="Norbu C."/>
            <person name="Norbu N."/>
            <person name="O'donnell P."/>
            <person name="Okoawo O."/>
            <person name="O'leary S."/>
            <person name="Omotosho B."/>
            <person name="O'neill K."/>
            <person name="Osman S."/>
            <person name="Parker S."/>
            <person name="Perrin D."/>
            <person name="Phunkhang P."/>
            <person name="Piqani B."/>
            <person name="Purcell S."/>
            <person name="Rachupka T."/>
            <person name="Ramasamy U."/>
            <person name="Rameau R."/>
            <person name="Ray V."/>
            <person name="Raymond C."/>
            <person name="Retta R."/>
            <person name="Richardson S."/>
            <person name="Rise C."/>
            <person name="Rodriguez J."/>
            <person name="Rogers J."/>
            <person name="Rogov P."/>
            <person name="Rutman M."/>
            <person name="Schupbach R."/>
            <person name="Seaman C."/>
            <person name="Settipalli S."/>
            <person name="Sharpe T."/>
            <person name="Sheridan J."/>
            <person name="Sherpa N."/>
            <person name="Shi J."/>
            <person name="Smirnov S."/>
            <person name="Smith C."/>
            <person name="Sougnez C."/>
            <person name="Spencer B."/>
            <person name="Stalker J."/>
            <person name="Stange-thomann N."/>
            <person name="Stavropoulos S."/>
            <person name="Stetson K."/>
            <person name="Stone C."/>
            <person name="Stone S."/>
            <person name="Stubbs M."/>
            <person name="Talamas J."/>
            <person name="Tchuinga P."/>
            <person name="Tenzing P."/>
            <person name="Tesfaye S."/>
            <person name="Theodore J."/>
            <person name="Thoulutsang Y."/>
            <person name="Topham K."/>
            <person name="Towey S."/>
            <person name="Tsamla T."/>
            <person name="Tsomo N."/>
            <person name="Vallee D."/>
            <person name="Vassiliev H."/>
            <person name="Venkataraman V."/>
            <person name="Vinson J."/>
            <person name="Vo A."/>
            <person name="Wade C."/>
            <person name="Wang S."/>
            <person name="Wangchuk T."/>
            <person name="Wangdi T."/>
            <person name="Whittaker C."/>
            <person name="Wilkinson J."/>
            <person name="Wu Y."/>
            <person name="Wyman D."/>
            <person name="Yadav S."/>
            <person name="Yang S."/>
            <person name="Yang X."/>
            <person name="Yeager S."/>
            <person name="Yee E."/>
            <person name="Young G."/>
            <person name="Zainoun J."/>
            <person name="Zembeck L."/>
            <person name="Zimmer A."/>
            <person name="Zody M."/>
            <person name="Lander E."/>
        </authorList>
    </citation>
    <scope>NUCLEOTIDE SEQUENCE [LARGE SCALE GENOMIC DNA]</scope>
</reference>
<accession>H2YEK2</accession>
<organism evidence="2 3">
    <name type="scientific">Ciona savignyi</name>
    <name type="common">Pacific transparent sea squirt</name>
    <dbReference type="NCBI Taxonomy" id="51511"/>
    <lineage>
        <taxon>Eukaryota</taxon>
        <taxon>Metazoa</taxon>
        <taxon>Chordata</taxon>
        <taxon>Tunicata</taxon>
        <taxon>Ascidiacea</taxon>
        <taxon>Phlebobranchia</taxon>
        <taxon>Cionidae</taxon>
        <taxon>Ciona</taxon>
    </lineage>
</organism>
<reference evidence="2" key="3">
    <citation type="submission" date="2025-09" db="UniProtKB">
        <authorList>
            <consortium name="Ensembl"/>
        </authorList>
    </citation>
    <scope>IDENTIFICATION</scope>
</reference>
<protein>
    <submittedName>
        <fullName evidence="2">Uncharacterized protein</fullName>
    </submittedName>
</protein>
<proteinExistence type="predicted"/>
<evidence type="ECO:0000313" key="3">
    <source>
        <dbReference type="Proteomes" id="UP000007875"/>
    </source>
</evidence>
<dbReference type="PANTHER" id="PTHR13551:SF2">
    <property type="entry name" value="BRAIN PROTEIN I3"/>
    <property type="match status" value="1"/>
</dbReference>
<keyword evidence="3" id="KW-1185">Reference proteome</keyword>
<evidence type="ECO:0000256" key="1">
    <source>
        <dbReference type="SAM" id="MobiDB-lite"/>
    </source>
</evidence>
<dbReference type="Ensembl" id="ENSCSAVT00000003807.1">
    <property type="protein sequence ID" value="ENSCSAVP00000003750.1"/>
    <property type="gene ID" value="ENSCSAVG00000002224.1"/>
</dbReference>
<dbReference type="GeneTree" id="ENSGT00510000048486"/>
<feature type="compositionally biased region" description="Basic and acidic residues" evidence="1">
    <location>
        <begin position="1"/>
        <end position="10"/>
    </location>
</feature>
<evidence type="ECO:0000313" key="2">
    <source>
        <dbReference type="Ensembl" id="ENSCSAVP00000003750.1"/>
    </source>
</evidence>
<dbReference type="Proteomes" id="UP000007875">
    <property type="component" value="Unassembled WGS sequence"/>
</dbReference>
<dbReference type="InterPro" id="IPR019317">
    <property type="entry name" value="BRI3"/>
</dbReference>
<sequence>LPHNRTDTLHRQLRPQLQPQPAAPVVVVQQQQQQQQQQGGGGGGLGCRRCGAIGLKDEFTCCGVCLAIWFFPLGLICCFMMREKKCAGCGAAY</sequence>
<dbReference type="AlphaFoldDB" id="H2YEK2"/>
<dbReference type="Pfam" id="PF10164">
    <property type="entry name" value="BRI3"/>
    <property type="match status" value="1"/>
</dbReference>
<feature type="region of interest" description="Disordered" evidence="1">
    <location>
        <begin position="1"/>
        <end position="22"/>
    </location>
</feature>
<dbReference type="PANTHER" id="PTHR13551">
    <property type="entry name" value="BRAIN PROTEIN I3"/>
    <property type="match status" value="1"/>
</dbReference>
<name>H2YEK2_CIOSA</name>
<reference evidence="2" key="2">
    <citation type="submission" date="2025-08" db="UniProtKB">
        <authorList>
            <consortium name="Ensembl"/>
        </authorList>
    </citation>
    <scope>IDENTIFICATION</scope>
</reference>